<dbReference type="PANTHER" id="PTHR46919:SF2">
    <property type="entry name" value="SACSIN"/>
    <property type="match status" value="1"/>
</dbReference>
<dbReference type="KEGG" id="lgi:LOTGIDRAFT_165825"/>
<feature type="domain" description="Sacsin/Nov" evidence="1">
    <location>
        <begin position="76"/>
        <end position="303"/>
    </location>
</feature>
<dbReference type="AlphaFoldDB" id="V3ZAS7"/>
<dbReference type="OrthoDB" id="1262810at2759"/>
<dbReference type="CTD" id="20240190"/>
<dbReference type="OMA" id="ICENATQ"/>
<dbReference type="RefSeq" id="XP_009061118.1">
    <property type="nucleotide sequence ID" value="XM_009062870.1"/>
</dbReference>
<protein>
    <recommendedName>
        <fullName evidence="1">Sacsin/Nov domain-containing protein</fullName>
    </recommendedName>
</protein>
<dbReference type="PANTHER" id="PTHR46919">
    <property type="entry name" value="ZINC FINGER, C3HC4 TYPE (RING FINGER) FAMILY PROTEIN"/>
    <property type="match status" value="1"/>
</dbReference>
<dbReference type="InterPro" id="IPR058210">
    <property type="entry name" value="SACS/Nov_dom"/>
</dbReference>
<gene>
    <name evidence="2" type="ORF">LOTGIDRAFT_165825</name>
</gene>
<dbReference type="EMBL" id="KB202752">
    <property type="protein sequence ID" value="ESO88088.1"/>
    <property type="molecule type" value="Genomic_DNA"/>
</dbReference>
<dbReference type="Gene3D" id="3.30.565.10">
    <property type="entry name" value="Histidine kinase-like ATPase, C-terminal domain"/>
    <property type="match status" value="1"/>
</dbReference>
<dbReference type="HOGENOM" id="CLU_267932_0_0_1"/>
<evidence type="ECO:0000313" key="3">
    <source>
        <dbReference type="Proteomes" id="UP000030746"/>
    </source>
</evidence>
<evidence type="ECO:0000313" key="2">
    <source>
        <dbReference type="EMBL" id="ESO88088.1"/>
    </source>
</evidence>
<proteinExistence type="predicted"/>
<dbReference type="NCBIfam" id="NF047352">
    <property type="entry name" value="P_loop_sacsin"/>
    <property type="match status" value="1"/>
</dbReference>
<name>V3ZAS7_LOTGI</name>
<reference evidence="2 3" key="1">
    <citation type="journal article" date="2013" name="Nature">
        <title>Insights into bilaterian evolution from three spiralian genomes.</title>
        <authorList>
            <person name="Simakov O."/>
            <person name="Marletaz F."/>
            <person name="Cho S.J."/>
            <person name="Edsinger-Gonzales E."/>
            <person name="Havlak P."/>
            <person name="Hellsten U."/>
            <person name="Kuo D.H."/>
            <person name="Larsson T."/>
            <person name="Lv J."/>
            <person name="Arendt D."/>
            <person name="Savage R."/>
            <person name="Osoegawa K."/>
            <person name="de Jong P."/>
            <person name="Grimwood J."/>
            <person name="Chapman J.A."/>
            <person name="Shapiro H."/>
            <person name="Aerts A."/>
            <person name="Otillar R.P."/>
            <person name="Terry A.Y."/>
            <person name="Boore J.L."/>
            <person name="Grigoriev I.V."/>
            <person name="Lindberg D.R."/>
            <person name="Seaver E.C."/>
            <person name="Weisblat D.A."/>
            <person name="Putnam N.H."/>
            <person name="Rokhsar D.S."/>
        </authorList>
    </citation>
    <scope>NUCLEOTIDE SEQUENCE [LARGE SCALE GENOMIC DNA]</scope>
</reference>
<evidence type="ECO:0000259" key="1">
    <source>
        <dbReference type="Pfam" id="PF25794"/>
    </source>
</evidence>
<sequence length="1113" mass="128348">MLKKREKKTGGGIVETMDSSNSNQKICAMIPAQMNPLQNDFDNDIDFHQDSFTLAQPTSESDETSDEDFSDIVLAPIIDQLKRLLEQYSDGQIIKELIQNAEDGGATEVKFLYTGKKQEEIKYSKKTWKETPIKIAMQAPALCVYNNGIFTDKDWKGIAAIQCSQKEKEPLKVGRFGLGFKSVFHLTDFPLILSGDKVMVMNPLASVSKVVFSKKLCKIDKDSQRTILKLIGDKFGFSRLCFKDGYQGTLFWFPLRTEPSKLSRDTYTYEKIQDIFHGFKDLAPSILLFLKKIEFIEVFEESENDLIYRVQISAKKEEDIHHIREQRGDFLHQVVELNGKLANEYLFHYMKLSIKCEGKKWLSEETNTKDWIVVNHYHGGSVSDGLQRLIDDEEWSYSPYVSVAGCLSNCDEQFKGHIYCFLPLPLERTSPTGLPVHINGFFALSQDRHHIKWMSSEEENRTGHSENAVEWNKILATEILPMVYSELLTYLTKAGIDTNTIYKLFPKPELITENWKIFIKPLFKQLYEKNIIFTKASGGKWIKPKEATVLVKEEYPDTTLKVIEDVYLLKKTNVACLPDVFVESLKSHGRIEVSDSSCLHSFLINHDDIFELMDINQKMKLLEYFISNDIEKLQDLKILPLANGEFNIFDAEEETVFLCEAESLKLFPGMESRFLLDISQKLIDRFQVKQLMSEHIPELLQECIEINSFRHKEITPQITDWLNVVWKYIHKNEDVFQLSWISHLHLLPFHKENKLIQVDSVSILSSRKNMDTLDPQLSNSLENLGVKIITSLSNTISALVEGKFVQYPTTEESDETSDEDFCEIELPPIIDQLKRLLEQYSDGQIIKAPALCVYNNGIFTDKDWRGIAAIQCSQKEKEPLKVGRFGLGFKSVFHLTDFPLIISGDKVMVMNPLASVSKVVFKRKLCKIDSDSQEAMLKLIGDKFGFSKLCFKDGYQGTLFWFPLRTEPSKLSRDTYTYEKIQDIFRGFKDLAPSILLFLKKIEFIEVFEESENDLIYRVQISVEEGEDLRHIHDQKGNFLHQVEELNGKLANEYLFHYMKLSIKCEGKKWLSEETNTKDWIVVNHYHGGSVSNGLQRLIDDEEWSYSPYVSVA</sequence>
<dbReference type="Pfam" id="PF25794">
    <property type="entry name" value="SACS"/>
    <property type="match status" value="2"/>
</dbReference>
<accession>V3ZAS7</accession>
<dbReference type="Proteomes" id="UP000030746">
    <property type="component" value="Unassembled WGS sequence"/>
</dbReference>
<dbReference type="SUPFAM" id="SSF55874">
    <property type="entry name" value="ATPase domain of HSP90 chaperone/DNA topoisomerase II/histidine kinase"/>
    <property type="match status" value="2"/>
</dbReference>
<keyword evidence="3" id="KW-1185">Reference proteome</keyword>
<dbReference type="STRING" id="225164.V3ZAS7"/>
<dbReference type="InterPro" id="IPR036890">
    <property type="entry name" value="HATPase_C_sf"/>
</dbReference>
<organism evidence="2 3">
    <name type="scientific">Lottia gigantea</name>
    <name type="common">Giant owl limpet</name>
    <dbReference type="NCBI Taxonomy" id="225164"/>
    <lineage>
        <taxon>Eukaryota</taxon>
        <taxon>Metazoa</taxon>
        <taxon>Spiralia</taxon>
        <taxon>Lophotrochozoa</taxon>
        <taxon>Mollusca</taxon>
        <taxon>Gastropoda</taxon>
        <taxon>Patellogastropoda</taxon>
        <taxon>Lottioidea</taxon>
        <taxon>Lottiidae</taxon>
        <taxon>Lottia</taxon>
    </lineage>
</organism>
<feature type="domain" description="Sacsin/Nov" evidence="1">
    <location>
        <begin position="844"/>
        <end position="1012"/>
    </location>
</feature>
<dbReference type="GeneID" id="20240190"/>